<dbReference type="OrthoDB" id="10265988at2759"/>
<dbReference type="GO" id="GO:0043130">
    <property type="term" value="F:ubiquitin binding"/>
    <property type="evidence" value="ECO:0007669"/>
    <property type="project" value="TreeGrafter"/>
</dbReference>
<dbReference type="SMART" id="SM00320">
    <property type="entry name" value="WD40"/>
    <property type="match status" value="6"/>
</dbReference>
<dbReference type="Pfam" id="PF08324">
    <property type="entry name" value="PUL"/>
    <property type="match status" value="1"/>
</dbReference>
<keyword evidence="2" id="KW-0963">Cytoplasm</keyword>
<dbReference type="GO" id="GO:0010992">
    <property type="term" value="P:ubiquitin recycling"/>
    <property type="evidence" value="ECO:0007669"/>
    <property type="project" value="TreeGrafter"/>
</dbReference>
<dbReference type="Gene3D" id="1.25.10.10">
    <property type="entry name" value="Leucine-rich Repeat Variant"/>
    <property type="match status" value="1"/>
</dbReference>
<feature type="domain" description="PUL" evidence="8">
    <location>
        <begin position="500"/>
        <end position="773"/>
    </location>
</feature>
<comment type="subcellular location">
    <subcellularLocation>
        <location evidence="1">Cytoplasm</location>
    </subcellularLocation>
</comment>
<evidence type="ECO:0000256" key="3">
    <source>
        <dbReference type="ARBA" id="ARBA00022574"/>
    </source>
</evidence>
<feature type="repeat" description="WD" evidence="5">
    <location>
        <begin position="11"/>
        <end position="51"/>
    </location>
</feature>
<feature type="domain" description="PFU" evidence="7">
    <location>
        <begin position="375"/>
        <end position="471"/>
    </location>
</feature>
<evidence type="ECO:0000259" key="7">
    <source>
        <dbReference type="PROSITE" id="PS51394"/>
    </source>
</evidence>
<dbReference type="Proteomes" id="UP000503462">
    <property type="component" value="Chromosome 1"/>
</dbReference>
<dbReference type="InterPro" id="IPR015943">
    <property type="entry name" value="WD40/YVTN_repeat-like_dom_sf"/>
</dbReference>
<dbReference type="PROSITE" id="PS51396">
    <property type="entry name" value="PUL"/>
    <property type="match status" value="1"/>
</dbReference>
<evidence type="ECO:0000256" key="4">
    <source>
        <dbReference type="ARBA" id="ARBA00022737"/>
    </source>
</evidence>
<dbReference type="GO" id="GO:0005634">
    <property type="term" value="C:nucleus"/>
    <property type="evidence" value="ECO:0007669"/>
    <property type="project" value="TreeGrafter"/>
</dbReference>
<dbReference type="Gene3D" id="3.10.20.870">
    <property type="entry name" value="PFU (PLAA family ubiquitin binding), C-terminal domain"/>
    <property type="match status" value="1"/>
</dbReference>
<dbReference type="GO" id="GO:0043161">
    <property type="term" value="P:proteasome-mediated ubiquitin-dependent protein catabolic process"/>
    <property type="evidence" value="ECO:0007669"/>
    <property type="project" value="TreeGrafter"/>
</dbReference>
<dbReference type="InterPro" id="IPR038122">
    <property type="entry name" value="PFU_sf"/>
</dbReference>
<evidence type="ECO:0000256" key="5">
    <source>
        <dbReference type="PROSITE-ProRule" id="PRU00221"/>
    </source>
</evidence>
<dbReference type="CDD" id="cd00200">
    <property type="entry name" value="WD40"/>
    <property type="match status" value="1"/>
</dbReference>
<dbReference type="InterPro" id="IPR013535">
    <property type="entry name" value="PUL_dom"/>
</dbReference>
<dbReference type="InterPro" id="IPR036322">
    <property type="entry name" value="WD40_repeat_dom_sf"/>
</dbReference>
<dbReference type="EMBL" id="CP051139">
    <property type="protein sequence ID" value="QIW95217.1"/>
    <property type="molecule type" value="Genomic_DNA"/>
</dbReference>
<sequence>MASGFKLSAVLRGHEEDVRALAFPDQQNIFSASRDSTVHHWSLTSAKPPTYDDTTILSSSDWFNCLAYSKPSKLHPHGLIAVAGKETVIFVREIGAPPDSDPYRILPRHAHTISCLSFNDDGTKLISGGWDSQVFVWDIEAGEVTAELEGHSATIWGLLIYDERLVLTACADKSIRVFDINGKSLKTITGHTDVVRCFCKIPPGHWSGAAFASAGNDEVVRLWSIDGTPMGELHAHEAYIYSMAILPNGDIVTSSEDRTVRIFRAMQCVQTITHPAISIWCVAACPITGDIVSGASDKIIRVFTRDSERLAAADVVSSFEESNKMYAIPVETASQGAPFEKENLPGPEALQTQTGARDGQQLFVRENDGRVTAHLWSTSRGQWDLIGTVVSGAQSSGSKKEHEGKEYDYVFDIDIEEGKPPLKLPYNLTESPWDAARKFLERNELPMSYYEQVANWISDNTKGAKLTQTPVRQPPQTPVSDPWGTDRRYRPGDTPSYESRKLPQTSFLTIVEGNPTNAINLIAEKAKAAGDLNEDEVSALQALSQQMQNKNDPHPTADQIASLTRLATTWQTKTRVPAIAVLAICAVAPSFVQHTSAGRATIIETLANADIFKPKQETANNVVHAIRLLANLFNTSNGRLILDGTFDSTLSLVRPFATEPESPAQAKALSTLYLNYAVLLTRQAPASESAAREARAGVLMRDIAFTLESDSPYAGEADALYRALAALGTIVTLGDEFRQSMKMGLSGTLHVASTKPSAQQSDIKELMSEIRDELR</sequence>
<dbReference type="InterPro" id="IPR015155">
    <property type="entry name" value="PFU"/>
</dbReference>
<evidence type="ECO:0000256" key="2">
    <source>
        <dbReference type="ARBA" id="ARBA00022490"/>
    </source>
</evidence>
<dbReference type="InterPro" id="IPR011989">
    <property type="entry name" value="ARM-like"/>
</dbReference>
<evidence type="ECO:0000259" key="8">
    <source>
        <dbReference type="PROSITE" id="PS51396"/>
    </source>
</evidence>
<dbReference type="PROSITE" id="PS50082">
    <property type="entry name" value="WD_REPEATS_2"/>
    <property type="match status" value="2"/>
</dbReference>
<dbReference type="GO" id="GO:0005737">
    <property type="term" value="C:cytoplasm"/>
    <property type="evidence" value="ECO:0007669"/>
    <property type="project" value="UniProtKB-SubCell"/>
</dbReference>
<dbReference type="PROSITE" id="PS00678">
    <property type="entry name" value="WD_REPEATS_1"/>
    <property type="match status" value="1"/>
</dbReference>
<accession>A0A6H0XKQ3</accession>
<dbReference type="InterPro" id="IPR001680">
    <property type="entry name" value="WD40_rpt"/>
</dbReference>
<evidence type="ECO:0000256" key="6">
    <source>
        <dbReference type="SAM" id="MobiDB-lite"/>
    </source>
</evidence>
<name>A0A6H0XKQ3_9PEZI</name>
<evidence type="ECO:0000313" key="10">
    <source>
        <dbReference type="Proteomes" id="UP000503462"/>
    </source>
</evidence>
<dbReference type="Pfam" id="PF09070">
    <property type="entry name" value="PFU"/>
    <property type="match status" value="1"/>
</dbReference>
<dbReference type="Gene3D" id="2.130.10.10">
    <property type="entry name" value="YVTN repeat-like/Quinoprotein amine dehydrogenase"/>
    <property type="match status" value="1"/>
</dbReference>
<feature type="region of interest" description="Disordered" evidence="6">
    <location>
        <begin position="466"/>
        <end position="500"/>
    </location>
</feature>
<dbReference type="PROSITE" id="PS50294">
    <property type="entry name" value="WD_REPEATS_REGION"/>
    <property type="match status" value="2"/>
</dbReference>
<evidence type="ECO:0000256" key="1">
    <source>
        <dbReference type="ARBA" id="ARBA00004496"/>
    </source>
</evidence>
<dbReference type="PANTHER" id="PTHR19849">
    <property type="entry name" value="PHOSPHOLIPASE A-2-ACTIVATING PROTEIN"/>
    <property type="match status" value="1"/>
</dbReference>
<dbReference type="PANTHER" id="PTHR19849:SF0">
    <property type="entry name" value="PHOSPHOLIPASE A-2-ACTIVATING PROTEIN"/>
    <property type="match status" value="1"/>
</dbReference>
<evidence type="ECO:0000313" key="9">
    <source>
        <dbReference type="EMBL" id="QIW95217.1"/>
    </source>
</evidence>
<feature type="repeat" description="WD" evidence="5">
    <location>
        <begin position="106"/>
        <end position="147"/>
    </location>
</feature>
<proteinExistence type="predicted"/>
<dbReference type="Pfam" id="PF00400">
    <property type="entry name" value="WD40"/>
    <property type="match status" value="6"/>
</dbReference>
<protein>
    <recommendedName>
        <fullName evidence="11">PFU domain-containing protein</fullName>
    </recommendedName>
</protein>
<dbReference type="AlphaFoldDB" id="A0A6H0XKQ3"/>
<keyword evidence="3 5" id="KW-0853">WD repeat</keyword>
<organism evidence="9 10">
    <name type="scientific">Peltaster fructicola</name>
    <dbReference type="NCBI Taxonomy" id="286661"/>
    <lineage>
        <taxon>Eukaryota</taxon>
        <taxon>Fungi</taxon>
        <taxon>Dikarya</taxon>
        <taxon>Ascomycota</taxon>
        <taxon>Pezizomycotina</taxon>
        <taxon>Dothideomycetes</taxon>
        <taxon>Dothideomycetes incertae sedis</taxon>
        <taxon>Peltaster</taxon>
    </lineage>
</organism>
<evidence type="ECO:0008006" key="11">
    <source>
        <dbReference type="Google" id="ProtNLM"/>
    </source>
</evidence>
<keyword evidence="4" id="KW-0677">Repeat</keyword>
<keyword evidence="10" id="KW-1185">Reference proteome</keyword>
<reference evidence="9 10" key="1">
    <citation type="journal article" date="2016" name="Sci. Rep.">
        <title>Peltaster fructicola genome reveals evolution from an invasive phytopathogen to an ectophytic parasite.</title>
        <authorList>
            <person name="Xu C."/>
            <person name="Chen H."/>
            <person name="Gleason M.L."/>
            <person name="Xu J.R."/>
            <person name="Liu H."/>
            <person name="Zhang R."/>
            <person name="Sun G."/>
        </authorList>
    </citation>
    <scope>NUCLEOTIDE SEQUENCE [LARGE SCALE GENOMIC DNA]</scope>
    <source>
        <strain evidence="9 10">LNHT1506</strain>
    </source>
</reference>
<gene>
    <name evidence="9" type="ORF">AMS68_000735</name>
</gene>
<dbReference type="SUPFAM" id="SSF50978">
    <property type="entry name" value="WD40 repeat-like"/>
    <property type="match status" value="1"/>
</dbReference>
<dbReference type="PROSITE" id="PS51394">
    <property type="entry name" value="PFU"/>
    <property type="match status" value="1"/>
</dbReference>
<dbReference type="InterPro" id="IPR019775">
    <property type="entry name" value="WD40_repeat_CS"/>
</dbReference>